<feature type="chain" id="PRO_5012537850" description="Lipocalin-like domain-containing protein" evidence="1">
    <location>
        <begin position="28"/>
        <end position="141"/>
    </location>
</feature>
<evidence type="ECO:0000313" key="3">
    <source>
        <dbReference type="Proteomes" id="UP000216802"/>
    </source>
</evidence>
<comment type="caution">
    <text evidence="2">The sequence shown here is derived from an EMBL/GenBank/DDBJ whole genome shotgun (WGS) entry which is preliminary data.</text>
</comment>
<keyword evidence="1" id="KW-0732">Signal</keyword>
<evidence type="ECO:0008006" key="4">
    <source>
        <dbReference type="Google" id="ProtNLM"/>
    </source>
</evidence>
<sequence>MKLVKVIIAMSVACLFAIGYQASSANAATWHSGTPSALQGKWRQKTVIKDGGSQHVSYNRVSITKKSVETNSFGSMPDLFTHIKWRKAGHHIYVLHARRFIDGYQHKIHTLTIKQVSHNRMYMHLDGHTCFSSKHHLFDRY</sequence>
<feature type="signal peptide" evidence="1">
    <location>
        <begin position="1"/>
        <end position="27"/>
    </location>
</feature>
<evidence type="ECO:0000313" key="2">
    <source>
        <dbReference type="EMBL" id="PAK84336.1"/>
    </source>
</evidence>
<dbReference type="AlphaFoldDB" id="A0A269YI72"/>
<gene>
    <name evidence="2" type="ORF">B8W98_05235</name>
</gene>
<name>A0A269YI72_9LACO</name>
<proteinExistence type="predicted"/>
<dbReference type="Proteomes" id="UP000216802">
    <property type="component" value="Unassembled WGS sequence"/>
</dbReference>
<evidence type="ECO:0000256" key="1">
    <source>
        <dbReference type="SAM" id="SignalP"/>
    </source>
</evidence>
<dbReference type="EMBL" id="NCXI01000029">
    <property type="protein sequence ID" value="PAK84336.1"/>
    <property type="molecule type" value="Genomic_DNA"/>
</dbReference>
<accession>A0A269YI72</accession>
<organism evidence="2 3">
    <name type="scientific">Lentilactobacillus parakefiri</name>
    <dbReference type="NCBI Taxonomy" id="152332"/>
    <lineage>
        <taxon>Bacteria</taxon>
        <taxon>Bacillati</taxon>
        <taxon>Bacillota</taxon>
        <taxon>Bacilli</taxon>
        <taxon>Lactobacillales</taxon>
        <taxon>Lactobacillaceae</taxon>
        <taxon>Lentilactobacillus</taxon>
    </lineage>
</organism>
<dbReference type="RefSeq" id="WP_095354580.1">
    <property type="nucleotide sequence ID" value="NZ_NCXI01000029.1"/>
</dbReference>
<reference evidence="2 3" key="1">
    <citation type="submission" date="2017-04" db="EMBL/GenBank/DDBJ databases">
        <title>Kefir bacterial isolates.</title>
        <authorList>
            <person name="Kim Y."/>
            <person name="Blasche S."/>
            <person name="Patil K.R."/>
        </authorList>
    </citation>
    <scope>NUCLEOTIDE SEQUENCE [LARGE SCALE GENOMIC DNA]</scope>
    <source>
        <strain evidence="2 3">OG2</strain>
    </source>
</reference>
<protein>
    <recommendedName>
        <fullName evidence="4">Lipocalin-like domain-containing protein</fullName>
    </recommendedName>
</protein>